<dbReference type="AlphaFoldDB" id="A0A5B2X0D0"/>
<dbReference type="OrthoDB" id="3440574at2"/>
<accession>A0A5B2X0D0</accession>
<dbReference type="SUPFAM" id="SSF53822">
    <property type="entry name" value="Periplasmic binding protein-like I"/>
    <property type="match status" value="1"/>
</dbReference>
<dbReference type="RefSeq" id="WP_149852555.1">
    <property type="nucleotide sequence ID" value="NZ_VUOB01000052.1"/>
</dbReference>
<dbReference type="EMBL" id="VUOB01000052">
    <property type="protein sequence ID" value="KAA2256366.1"/>
    <property type="molecule type" value="Genomic_DNA"/>
</dbReference>
<keyword evidence="2" id="KW-1185">Reference proteome</keyword>
<dbReference type="Proteomes" id="UP000323454">
    <property type="component" value="Unassembled WGS sequence"/>
</dbReference>
<reference evidence="1 2" key="2">
    <citation type="submission" date="2019-09" db="EMBL/GenBank/DDBJ databases">
        <authorList>
            <person name="Jin C."/>
        </authorList>
    </citation>
    <scope>NUCLEOTIDE SEQUENCE [LARGE SCALE GENOMIC DNA]</scope>
    <source>
        <strain evidence="1 2">AN110305</strain>
    </source>
</reference>
<comment type="caution">
    <text evidence="1">The sequence shown here is derived from an EMBL/GenBank/DDBJ whole genome shotgun (WGS) entry which is preliminary data.</text>
</comment>
<protein>
    <recommendedName>
        <fullName evidence="3">ABC-type branched-chain amino acid transport system, substrate-binding protein</fullName>
    </recommendedName>
</protein>
<sequence>MADGPVRQPFEGAREFMRLFAALVARPRKGDRDLPMLRLVMPQDGGALLAALDDRLAAVPHALVDAAGADDVQELLRALCQQLAMDRFRLPPLRFRRFLLADWLTGHDDLSHLDGVAARRELARRLRARLGRWGEELLAEGDRQLTGPMQRLALWLWRLLIPTAVFRARVSGRIPGFGREFRWFMHQQYLAPRLSRTFIGFAQRLTSGPRAKENAEQVDKLLVHAFLEDLRRAYDRRRPWRLRGWRRTVYPVALLDDVGAAGAGEELLRLVNDVRNGTGQFDPLLIVAAGASPPTAQAATAEAQAPDALAVLAADVADSGLPTWRAALAASRLRRDGTTWQLTVTVPAVTGPHPTVDEAIVPARPRWWAGRAAVAGLVLALVAGVATVGAVEVGDHLHCFGGLTGERVSVRLISGSCVGFSDSRDYVFSSGDVRLREAQERIFDQNRRAEQLHDQQPARPFVSAIYLGQLTDLPSFTAQSEDLEGIAAAQRERLNENSGVTTAPLLRVIVANEGPQIVEGRDVVDMLRPVIQGDSGVVGAIGLDESRQATVEVIQELTALGLPILAPSLSADELFQASPTYFQIAPPNTQQAQLIAAYTRTTAPAGSRAYLYYHPDDSDLYTRTLSDDLAKALPSAGISVGYQGEWNKPAESAGSIARMCAERPTPTVFYAGRSLDFDPFITMLEETCGDVVPTVIADDSVNRYIADPRLREQPRNNRPLLYVAKSTLVSCQNRGGANVFRQRFFDLISARDDPWRPCAPDSTHPLGERAVLGYDASTALLRAVERLVAVDTGPPDPNHPAKWRRPVPVTPAAVWAQLRGMRFDGVTGAIDFTAGQEPKNKRLAIFGVGRINNVDAPPTMRFVCGAAADAEPESQGCPPAG</sequence>
<dbReference type="Gene3D" id="3.40.50.2300">
    <property type="match status" value="2"/>
</dbReference>
<reference evidence="1 2" key="1">
    <citation type="submission" date="2019-09" db="EMBL/GenBank/DDBJ databases">
        <title>Goodfellowia gen. nov., a new genus of the Pseudonocardineae related to Actinoalloteichus, containing Goodfellowia coeruleoviolacea gen. nov., comb. nov. gen. nov., comb. nov.</title>
        <authorList>
            <person name="Labeda D."/>
        </authorList>
    </citation>
    <scope>NUCLEOTIDE SEQUENCE [LARGE SCALE GENOMIC DNA]</scope>
    <source>
        <strain evidence="1 2">AN110305</strain>
    </source>
</reference>
<proteinExistence type="predicted"/>
<evidence type="ECO:0000313" key="1">
    <source>
        <dbReference type="EMBL" id="KAA2256366.1"/>
    </source>
</evidence>
<dbReference type="InterPro" id="IPR028082">
    <property type="entry name" value="Peripla_BP_I"/>
</dbReference>
<gene>
    <name evidence="1" type="ORF">F0L68_26670</name>
</gene>
<evidence type="ECO:0000313" key="2">
    <source>
        <dbReference type="Proteomes" id="UP000323454"/>
    </source>
</evidence>
<name>A0A5B2X0D0_9PSEU</name>
<evidence type="ECO:0008006" key="3">
    <source>
        <dbReference type="Google" id="ProtNLM"/>
    </source>
</evidence>
<organism evidence="1 2">
    <name type="scientific">Solihabitans fulvus</name>
    <dbReference type="NCBI Taxonomy" id="1892852"/>
    <lineage>
        <taxon>Bacteria</taxon>
        <taxon>Bacillati</taxon>
        <taxon>Actinomycetota</taxon>
        <taxon>Actinomycetes</taxon>
        <taxon>Pseudonocardiales</taxon>
        <taxon>Pseudonocardiaceae</taxon>
        <taxon>Solihabitans</taxon>
    </lineage>
</organism>